<gene>
    <name evidence="15" type="ORF">NB646_06910</name>
</gene>
<dbReference type="PANTHER" id="PTHR30625:SF14">
    <property type="entry name" value="BIOPOLYMER TRANSPORT PROTEIN EXBB"/>
    <property type="match status" value="1"/>
</dbReference>
<accession>A0A9E9LD07</accession>
<name>A0A9E9LD07_9BURK</name>
<keyword evidence="6" id="KW-0997">Cell inner membrane</keyword>
<dbReference type="AlphaFoldDB" id="A0A9E9LD07"/>
<dbReference type="GO" id="GO:0005886">
    <property type="term" value="C:plasma membrane"/>
    <property type="evidence" value="ECO:0007669"/>
    <property type="project" value="UniProtKB-SubCell"/>
</dbReference>
<keyword evidence="4 12" id="KW-0813">Transport</keyword>
<evidence type="ECO:0000256" key="13">
    <source>
        <dbReference type="SAM" id="Phobius"/>
    </source>
</evidence>
<evidence type="ECO:0000256" key="9">
    <source>
        <dbReference type="ARBA" id="ARBA00022989"/>
    </source>
</evidence>
<evidence type="ECO:0000256" key="2">
    <source>
        <dbReference type="ARBA" id="ARBA00011471"/>
    </source>
</evidence>
<dbReference type="InterPro" id="IPR002898">
    <property type="entry name" value="MotA_ExbB_proton_chnl"/>
</dbReference>
<comment type="similarity">
    <text evidence="12">Belongs to the exbB/tolQ family.</text>
</comment>
<keyword evidence="8 12" id="KW-0653">Protein transport</keyword>
<evidence type="ECO:0000313" key="15">
    <source>
        <dbReference type="EMBL" id="WAV90594.1"/>
    </source>
</evidence>
<feature type="transmembrane region" description="Helical" evidence="13">
    <location>
        <begin position="17"/>
        <end position="42"/>
    </location>
</feature>
<feature type="transmembrane region" description="Helical" evidence="13">
    <location>
        <begin position="176"/>
        <end position="197"/>
    </location>
</feature>
<dbReference type="InterPro" id="IPR050790">
    <property type="entry name" value="ExbB/TolQ_transport"/>
</dbReference>
<keyword evidence="10 13" id="KW-0472">Membrane</keyword>
<organism evidence="15">
    <name type="scientific">Oxalobacter aliiformigenes</name>
    <dbReference type="NCBI Taxonomy" id="2946593"/>
    <lineage>
        <taxon>Bacteria</taxon>
        <taxon>Pseudomonadati</taxon>
        <taxon>Pseudomonadota</taxon>
        <taxon>Betaproteobacteria</taxon>
        <taxon>Burkholderiales</taxon>
        <taxon>Oxalobacteraceae</taxon>
        <taxon>Oxalobacter</taxon>
    </lineage>
</organism>
<comment type="function">
    <text evidence="11">Involved in the TonB-dependent energy-dependent transport of various receptor-bound substrates. Protects ExbD from proteolytic degradation and functionally stabilizes TonB.</text>
</comment>
<evidence type="ECO:0000256" key="10">
    <source>
        <dbReference type="ARBA" id="ARBA00023136"/>
    </source>
</evidence>
<evidence type="ECO:0000256" key="1">
    <source>
        <dbReference type="ARBA" id="ARBA00004429"/>
    </source>
</evidence>
<dbReference type="PANTHER" id="PTHR30625">
    <property type="entry name" value="PROTEIN TOLQ"/>
    <property type="match status" value="1"/>
</dbReference>
<keyword evidence="7 13" id="KW-0812">Transmembrane</keyword>
<feature type="domain" description="MotA/TolQ/ExbB proton channel" evidence="14">
    <location>
        <begin position="105"/>
        <end position="207"/>
    </location>
</feature>
<evidence type="ECO:0000256" key="8">
    <source>
        <dbReference type="ARBA" id="ARBA00022927"/>
    </source>
</evidence>
<dbReference type="Pfam" id="PF01618">
    <property type="entry name" value="MotA_ExbB"/>
    <property type="match status" value="1"/>
</dbReference>
<proteinExistence type="inferred from homology"/>
<keyword evidence="5" id="KW-1003">Cell membrane</keyword>
<dbReference type="EMBL" id="CP098251">
    <property type="protein sequence ID" value="WAV90594.1"/>
    <property type="molecule type" value="Genomic_DNA"/>
</dbReference>
<dbReference type="Proteomes" id="UP001164819">
    <property type="component" value="Chromosome"/>
</dbReference>
<evidence type="ECO:0000256" key="6">
    <source>
        <dbReference type="ARBA" id="ARBA00022519"/>
    </source>
</evidence>
<protein>
    <recommendedName>
        <fullName evidence="3">Biopolymer transport protein ExbB</fullName>
    </recommendedName>
</protein>
<dbReference type="RefSeq" id="WP_269315615.1">
    <property type="nucleotide sequence ID" value="NZ_CP098251.1"/>
</dbReference>
<evidence type="ECO:0000259" key="14">
    <source>
        <dbReference type="Pfam" id="PF01618"/>
    </source>
</evidence>
<evidence type="ECO:0000256" key="3">
    <source>
        <dbReference type="ARBA" id="ARBA00022093"/>
    </source>
</evidence>
<comment type="subunit">
    <text evidence="2">The accessory proteins ExbB and ExbD seem to form a complex with TonB.</text>
</comment>
<reference evidence="15" key="1">
    <citation type="journal article" date="2022" name="Front. Microbiol.">
        <title>New perspectives on an old grouping: The genomic and phenotypic variability of Oxalobacter formigenes and the implications for calcium oxalate stone prevention.</title>
        <authorList>
            <person name="Chmiel J.A."/>
            <person name="Carr C."/>
            <person name="Stuivenberg G.A."/>
            <person name="Venema R."/>
            <person name="Chanyi R.M."/>
            <person name="Al K.F."/>
            <person name="Giguere D."/>
            <person name="Say H."/>
            <person name="Akouris P.P."/>
            <person name="Dominguez Romero S.A."/>
            <person name="Kwong A."/>
            <person name="Tai V."/>
            <person name="Koval S.F."/>
            <person name="Razvi H."/>
            <person name="Bjazevic J."/>
            <person name="Burton J.P."/>
        </authorList>
    </citation>
    <scope>NUCLEOTIDE SEQUENCE</scope>
    <source>
        <strain evidence="15">OxK</strain>
    </source>
</reference>
<evidence type="ECO:0000256" key="11">
    <source>
        <dbReference type="ARBA" id="ARBA00024816"/>
    </source>
</evidence>
<keyword evidence="9 13" id="KW-1133">Transmembrane helix</keyword>
<evidence type="ECO:0000256" key="7">
    <source>
        <dbReference type="ARBA" id="ARBA00022692"/>
    </source>
</evidence>
<comment type="subcellular location">
    <subcellularLocation>
        <location evidence="1">Cell inner membrane</location>
        <topology evidence="1">Multi-pass membrane protein</topology>
    </subcellularLocation>
    <subcellularLocation>
        <location evidence="12">Membrane</location>
        <topology evidence="12">Multi-pass membrane protein</topology>
    </subcellularLocation>
</comment>
<evidence type="ECO:0000256" key="4">
    <source>
        <dbReference type="ARBA" id="ARBA00022448"/>
    </source>
</evidence>
<evidence type="ECO:0000256" key="12">
    <source>
        <dbReference type="RuleBase" id="RU004057"/>
    </source>
</evidence>
<dbReference type="GO" id="GO:0017038">
    <property type="term" value="P:protein import"/>
    <property type="evidence" value="ECO:0007669"/>
    <property type="project" value="TreeGrafter"/>
</dbReference>
<evidence type="ECO:0000256" key="5">
    <source>
        <dbReference type="ARBA" id="ARBA00022475"/>
    </source>
</evidence>
<feature type="transmembrane region" description="Helical" evidence="13">
    <location>
        <begin position="131"/>
        <end position="156"/>
    </location>
</feature>
<sequence length="235" mass="25676">MENNPYGMLALWNQGGWVIRFVAIVLFGMSVVSWTIIVVRAWKACKLSGLSKRVRLFWLASSFQEGLRTLETRPADNPFHALATEGMVAATQYTDGPEKLRERMGMAEWLTENLRGCIDESMAKMQDGLSVLASIGATAPFIGLFGTVWGIYHALVSIGISGQASIDRIAGPVGESLVMTALGLAVAIPAVLGYNALGRINRRMAGELNRFARQLYGWFLTGSPVVPENVRPEEN</sequence>